<sequence>MSSLESTLDVHLPGQKFLVLIFAALCLPVVYNVLFHPLAQIPGPFLAKLSDLWHAYHLSTGTRHILLCDLHDRYGPLVRIGPNTVSVNTNEGLQKIFSATSPIDKSPFYQAFAPGFHSSFAAVGDAFREKKSILSHAFAQKKLDAMEVTFMIHIKKLCEVMKSQKAVELDECLSALTIDILLDVCFGETFDLLSNPIEKSKEATLWRWPVLQKAIRILSSKYTTRDYPAQRAIGAMLKQRQNASGREDIFNYLLTAEKPGSGEPFPDRELFGEAIILFVAGSDTTSTALLTTLWHLLRHKHTYDNVVNEVRSRFKSIDELTYKEAQYLPYLRAVIEEGLRIFPPNSGFIPRQVVRSGRPFILHDMEFPVGPVQTEIGVSNMSLHRNPLYFENPDQFIPERWTDGSKAKRDRPAFSPFSKGPRSCLGRNMAYVEMTLVLAALFLELDMEFQDPATEARDGYRPTDSFVLPFLIAT</sequence>
<evidence type="ECO:0000313" key="11">
    <source>
        <dbReference type="EMBL" id="EEU35544.1"/>
    </source>
</evidence>
<keyword evidence="6 8" id="KW-0408">Iron</keyword>
<evidence type="ECO:0000256" key="2">
    <source>
        <dbReference type="ARBA" id="ARBA00010617"/>
    </source>
</evidence>
<dbReference type="InterPro" id="IPR036396">
    <property type="entry name" value="Cyt_P450_sf"/>
</dbReference>
<dbReference type="InterPro" id="IPR001128">
    <property type="entry name" value="Cyt_P450"/>
</dbReference>
<evidence type="ECO:0000256" key="3">
    <source>
        <dbReference type="ARBA" id="ARBA00022617"/>
    </source>
</evidence>
<dbReference type="PRINTS" id="PR00463">
    <property type="entry name" value="EP450I"/>
</dbReference>
<evidence type="ECO:0008006" key="13">
    <source>
        <dbReference type="Google" id="ProtNLM"/>
    </source>
</evidence>
<dbReference type="AlphaFoldDB" id="C7ZKE0"/>
<dbReference type="PANTHER" id="PTHR24305">
    <property type="entry name" value="CYTOCHROME P450"/>
    <property type="match status" value="1"/>
</dbReference>
<dbReference type="HOGENOM" id="CLU_001570_14_11_1"/>
<keyword evidence="7 9" id="KW-0503">Monooxygenase</keyword>
<keyword evidence="4 8" id="KW-0479">Metal-binding</keyword>
<dbReference type="PROSITE" id="PS00086">
    <property type="entry name" value="CYTOCHROME_P450"/>
    <property type="match status" value="1"/>
</dbReference>
<dbReference type="GeneID" id="9675861"/>
<accession>C7ZKE0</accession>
<dbReference type="Pfam" id="PF00067">
    <property type="entry name" value="p450"/>
    <property type="match status" value="1"/>
</dbReference>
<keyword evidence="12" id="KW-1185">Reference proteome</keyword>
<evidence type="ECO:0000256" key="5">
    <source>
        <dbReference type="ARBA" id="ARBA00023002"/>
    </source>
</evidence>
<keyword evidence="3 8" id="KW-0349">Heme</keyword>
<evidence type="ECO:0000256" key="9">
    <source>
        <dbReference type="RuleBase" id="RU000461"/>
    </source>
</evidence>
<dbReference type="InterPro" id="IPR002401">
    <property type="entry name" value="Cyt_P450_E_grp-I"/>
</dbReference>
<dbReference type="InParanoid" id="C7ZKE0"/>
<dbReference type="eggNOG" id="KOG0158">
    <property type="taxonomic scope" value="Eukaryota"/>
</dbReference>
<evidence type="ECO:0000256" key="6">
    <source>
        <dbReference type="ARBA" id="ARBA00023004"/>
    </source>
</evidence>
<dbReference type="GO" id="GO:0005506">
    <property type="term" value="F:iron ion binding"/>
    <property type="evidence" value="ECO:0007669"/>
    <property type="project" value="InterPro"/>
</dbReference>
<keyword evidence="10" id="KW-0812">Transmembrane</keyword>
<organism evidence="11 12">
    <name type="scientific">Fusarium vanettenii (strain ATCC MYA-4622 / CBS 123669 / FGSC 9596 / NRRL 45880 / 77-13-4)</name>
    <name type="common">Fusarium solani subsp. pisi</name>
    <dbReference type="NCBI Taxonomy" id="660122"/>
    <lineage>
        <taxon>Eukaryota</taxon>
        <taxon>Fungi</taxon>
        <taxon>Dikarya</taxon>
        <taxon>Ascomycota</taxon>
        <taxon>Pezizomycotina</taxon>
        <taxon>Sordariomycetes</taxon>
        <taxon>Hypocreomycetidae</taxon>
        <taxon>Hypocreales</taxon>
        <taxon>Nectriaceae</taxon>
        <taxon>Fusarium</taxon>
        <taxon>Fusarium solani species complex</taxon>
        <taxon>Fusarium vanettenii</taxon>
    </lineage>
</organism>
<dbReference type="GO" id="GO:0004497">
    <property type="term" value="F:monooxygenase activity"/>
    <property type="evidence" value="ECO:0007669"/>
    <property type="project" value="UniProtKB-KW"/>
</dbReference>
<comment type="cofactor">
    <cofactor evidence="1 8">
        <name>heme</name>
        <dbReference type="ChEBI" id="CHEBI:30413"/>
    </cofactor>
</comment>
<reference evidence="11 12" key="1">
    <citation type="journal article" date="2009" name="PLoS Genet.">
        <title>The genome of Nectria haematococca: contribution of supernumerary chromosomes to gene expansion.</title>
        <authorList>
            <person name="Coleman J.J."/>
            <person name="Rounsley S.D."/>
            <person name="Rodriguez-Carres M."/>
            <person name="Kuo A."/>
            <person name="Wasmann C.C."/>
            <person name="Grimwood J."/>
            <person name="Schmutz J."/>
            <person name="Taga M."/>
            <person name="White G.J."/>
            <person name="Zhou S."/>
            <person name="Schwartz D.C."/>
            <person name="Freitag M."/>
            <person name="Ma L.J."/>
            <person name="Danchin E.G."/>
            <person name="Henrissat B."/>
            <person name="Coutinho P.M."/>
            <person name="Nelson D.R."/>
            <person name="Straney D."/>
            <person name="Napoli C.A."/>
            <person name="Barker B.M."/>
            <person name="Gribskov M."/>
            <person name="Rep M."/>
            <person name="Kroken S."/>
            <person name="Molnar I."/>
            <person name="Rensing C."/>
            <person name="Kennell J.C."/>
            <person name="Zamora J."/>
            <person name="Farman M.L."/>
            <person name="Selker E.U."/>
            <person name="Salamov A."/>
            <person name="Shapiro H."/>
            <person name="Pangilinan J."/>
            <person name="Lindquist E."/>
            <person name="Lamers C."/>
            <person name="Grigoriev I.V."/>
            <person name="Geiser D.M."/>
            <person name="Covert S.F."/>
            <person name="Temporini E."/>
            <person name="Vanetten H.D."/>
        </authorList>
    </citation>
    <scope>NUCLEOTIDE SEQUENCE [LARGE SCALE GENOMIC DNA]</scope>
    <source>
        <strain evidence="12">ATCC MYA-4622 / CBS 123669 / FGSC 9596 / NRRL 45880 / 77-13-4</strain>
    </source>
</reference>
<dbReference type="InterPro" id="IPR017972">
    <property type="entry name" value="Cyt_P450_CS"/>
</dbReference>
<feature type="transmembrane region" description="Helical" evidence="10">
    <location>
        <begin position="17"/>
        <end position="35"/>
    </location>
</feature>
<dbReference type="PANTHER" id="PTHR24305:SF237">
    <property type="entry name" value="CYTOCHROME P450 MONOOXYGENASE ATNE-RELATED"/>
    <property type="match status" value="1"/>
</dbReference>
<dbReference type="GO" id="GO:0020037">
    <property type="term" value="F:heme binding"/>
    <property type="evidence" value="ECO:0007669"/>
    <property type="project" value="InterPro"/>
</dbReference>
<dbReference type="OrthoDB" id="1470350at2759"/>
<dbReference type="OMA" id="WFEMLAF"/>
<dbReference type="STRING" id="660122.C7ZKE0"/>
<keyword evidence="5 9" id="KW-0560">Oxidoreductase</keyword>
<gene>
    <name evidence="11" type="ORF">NECHADRAFT_88779</name>
</gene>
<evidence type="ECO:0000256" key="1">
    <source>
        <dbReference type="ARBA" id="ARBA00001971"/>
    </source>
</evidence>
<dbReference type="Gene3D" id="1.10.630.10">
    <property type="entry name" value="Cytochrome P450"/>
    <property type="match status" value="1"/>
</dbReference>
<dbReference type="VEuPathDB" id="FungiDB:NECHADRAFT_88779"/>
<evidence type="ECO:0000313" key="12">
    <source>
        <dbReference type="Proteomes" id="UP000005206"/>
    </source>
</evidence>
<dbReference type="SUPFAM" id="SSF48264">
    <property type="entry name" value="Cytochrome P450"/>
    <property type="match status" value="1"/>
</dbReference>
<protein>
    <recommendedName>
        <fullName evidence="13">Cytochrome P450</fullName>
    </recommendedName>
</protein>
<evidence type="ECO:0000256" key="7">
    <source>
        <dbReference type="ARBA" id="ARBA00023033"/>
    </source>
</evidence>
<keyword evidence="10" id="KW-1133">Transmembrane helix</keyword>
<dbReference type="InterPro" id="IPR050121">
    <property type="entry name" value="Cytochrome_P450_monoxygenase"/>
</dbReference>
<dbReference type="PRINTS" id="PR00385">
    <property type="entry name" value="P450"/>
</dbReference>
<evidence type="ECO:0000256" key="4">
    <source>
        <dbReference type="ARBA" id="ARBA00022723"/>
    </source>
</evidence>
<dbReference type="CDD" id="cd11061">
    <property type="entry name" value="CYP67-like"/>
    <property type="match status" value="1"/>
</dbReference>
<dbReference type="EMBL" id="GG698938">
    <property type="protein sequence ID" value="EEU35544.1"/>
    <property type="molecule type" value="Genomic_DNA"/>
</dbReference>
<evidence type="ECO:0000256" key="10">
    <source>
        <dbReference type="SAM" id="Phobius"/>
    </source>
</evidence>
<evidence type="ECO:0000256" key="8">
    <source>
        <dbReference type="PIRSR" id="PIRSR602401-1"/>
    </source>
</evidence>
<dbReference type="KEGG" id="nhe:NECHADRAFT_88779"/>
<comment type="similarity">
    <text evidence="2 9">Belongs to the cytochrome P450 family.</text>
</comment>
<name>C7ZKE0_FUSV7</name>
<keyword evidence="10" id="KW-0472">Membrane</keyword>
<feature type="binding site" description="axial binding residue" evidence="8">
    <location>
        <position position="424"/>
    </location>
    <ligand>
        <name>heme</name>
        <dbReference type="ChEBI" id="CHEBI:30413"/>
    </ligand>
    <ligandPart>
        <name>Fe</name>
        <dbReference type="ChEBI" id="CHEBI:18248"/>
    </ligandPart>
</feature>
<dbReference type="Proteomes" id="UP000005206">
    <property type="component" value="Chromosome 16"/>
</dbReference>
<dbReference type="RefSeq" id="XP_003041257.1">
    <property type="nucleotide sequence ID" value="XM_003041211.1"/>
</dbReference>
<dbReference type="GO" id="GO:0016705">
    <property type="term" value="F:oxidoreductase activity, acting on paired donors, with incorporation or reduction of molecular oxygen"/>
    <property type="evidence" value="ECO:0007669"/>
    <property type="project" value="InterPro"/>
</dbReference>
<proteinExistence type="inferred from homology"/>